<evidence type="ECO:0000259" key="2">
    <source>
        <dbReference type="Pfam" id="PF00582"/>
    </source>
</evidence>
<evidence type="ECO:0000313" key="3">
    <source>
        <dbReference type="EMBL" id="RYP82972.1"/>
    </source>
</evidence>
<comment type="similarity">
    <text evidence="1">Belongs to the universal stress protein A family.</text>
</comment>
<dbReference type="RefSeq" id="WP_134720143.1">
    <property type="nucleotide sequence ID" value="NZ_SDKM01000039.1"/>
</dbReference>
<sequence length="202" mass="21691">MAEQAALPLELRHAGVWVPRNRIGPVGWIGPEPRPVSPSEAWSPHADRDIVLVPYNGSPVAQAALPVAAPCALQLRATVLVLYVRPWDVCRGGFFFIETREEAREIAERGARCLRAAGVSADAVVADADRRLLSAAIVAYARTVQAQAIVMGTGARGALHAIFVGSTSGHVARRCERRVILVRPDRTGAVRWSRARPIGGSP</sequence>
<comment type="caution">
    <text evidence="3">The sequence shown here is derived from an EMBL/GenBank/DDBJ whole genome shotgun (WGS) entry which is preliminary data.</text>
</comment>
<dbReference type="AlphaFoldDB" id="A0A4Q4Z5L7"/>
<dbReference type="EMBL" id="SDKM01000039">
    <property type="protein sequence ID" value="RYP82972.1"/>
    <property type="molecule type" value="Genomic_DNA"/>
</dbReference>
<evidence type="ECO:0000313" key="4">
    <source>
        <dbReference type="Proteomes" id="UP000295198"/>
    </source>
</evidence>
<dbReference type="InterPro" id="IPR006016">
    <property type="entry name" value="UspA"/>
</dbReference>
<protein>
    <submittedName>
        <fullName evidence="3">Universal stress protein</fullName>
    </submittedName>
</protein>
<dbReference type="Pfam" id="PF00582">
    <property type="entry name" value="Usp"/>
    <property type="match status" value="1"/>
</dbReference>
<dbReference type="PANTHER" id="PTHR46268:SF6">
    <property type="entry name" value="UNIVERSAL STRESS PROTEIN UP12"/>
    <property type="match status" value="1"/>
</dbReference>
<feature type="domain" description="UspA" evidence="2">
    <location>
        <begin position="50"/>
        <end position="183"/>
    </location>
</feature>
<name>A0A4Q4Z5L7_9ACTN</name>
<gene>
    <name evidence="3" type="ORF">EKO23_20365</name>
</gene>
<dbReference type="Proteomes" id="UP000295198">
    <property type="component" value="Unassembled WGS sequence"/>
</dbReference>
<dbReference type="OrthoDB" id="4867015at2"/>
<organism evidence="3 4">
    <name type="scientific">Nocardioides guangzhouensis</name>
    <dbReference type="NCBI Taxonomy" id="2497878"/>
    <lineage>
        <taxon>Bacteria</taxon>
        <taxon>Bacillati</taxon>
        <taxon>Actinomycetota</taxon>
        <taxon>Actinomycetes</taxon>
        <taxon>Propionibacteriales</taxon>
        <taxon>Nocardioidaceae</taxon>
        <taxon>Nocardioides</taxon>
    </lineage>
</organism>
<dbReference type="CDD" id="cd00293">
    <property type="entry name" value="USP-like"/>
    <property type="match status" value="1"/>
</dbReference>
<dbReference type="PANTHER" id="PTHR46268">
    <property type="entry name" value="STRESS RESPONSE PROTEIN NHAX"/>
    <property type="match status" value="1"/>
</dbReference>
<dbReference type="InterPro" id="IPR006015">
    <property type="entry name" value="Universal_stress_UspA"/>
</dbReference>
<dbReference type="SUPFAM" id="SSF52402">
    <property type="entry name" value="Adenine nucleotide alpha hydrolases-like"/>
    <property type="match status" value="1"/>
</dbReference>
<proteinExistence type="inferred from homology"/>
<keyword evidence="4" id="KW-1185">Reference proteome</keyword>
<dbReference type="Gene3D" id="3.40.50.12370">
    <property type="match status" value="1"/>
</dbReference>
<accession>A0A4Q4Z5L7</accession>
<dbReference type="PRINTS" id="PR01438">
    <property type="entry name" value="UNVRSLSTRESS"/>
</dbReference>
<reference evidence="3 4" key="1">
    <citation type="submission" date="2019-01" db="EMBL/GenBank/DDBJ databases">
        <title>Nocardioides guangzhouensis sp. nov., an actinobacterium isolated from soil.</title>
        <authorList>
            <person name="Fu Y."/>
            <person name="Cai Y."/>
            <person name="Lin Z."/>
            <person name="Chen P."/>
        </authorList>
    </citation>
    <scope>NUCLEOTIDE SEQUENCE [LARGE SCALE GENOMIC DNA]</scope>
    <source>
        <strain evidence="3 4">130</strain>
    </source>
</reference>
<evidence type="ECO:0000256" key="1">
    <source>
        <dbReference type="ARBA" id="ARBA00008791"/>
    </source>
</evidence>